<dbReference type="KEGG" id="bpm:BURPS1710b_3187"/>
<sequence>MPGNSGWGAVLSKAEPLLAGAFEEPPKLTTPHATALVAPM</sequence>
<protein>
    <submittedName>
        <fullName evidence="1">Uncharacterized protein</fullName>
    </submittedName>
</protein>
<dbReference type="HOGENOM" id="CLU_3286244_0_0_4"/>
<organism evidence="1 2">
    <name type="scientific">Burkholderia pseudomallei (strain 1710b)</name>
    <dbReference type="NCBI Taxonomy" id="320372"/>
    <lineage>
        <taxon>Bacteria</taxon>
        <taxon>Pseudomonadati</taxon>
        <taxon>Pseudomonadota</taxon>
        <taxon>Betaproteobacteria</taxon>
        <taxon>Burkholderiales</taxon>
        <taxon>Burkholderiaceae</taxon>
        <taxon>Burkholderia</taxon>
        <taxon>pseudomallei group</taxon>
    </lineage>
</organism>
<dbReference type="AlphaFoldDB" id="Q3JPE3"/>
<dbReference type="EMBL" id="CP000124">
    <property type="protein sequence ID" value="ABA48601.1"/>
    <property type="molecule type" value="Genomic_DNA"/>
</dbReference>
<dbReference type="EnsemblBacteria" id="ABA48601">
    <property type="protein sequence ID" value="ABA48601"/>
    <property type="gene ID" value="BURPS1710b_3187"/>
</dbReference>
<dbReference type="Proteomes" id="UP000002700">
    <property type="component" value="Chromosome I"/>
</dbReference>
<reference evidence="1 2" key="1">
    <citation type="submission" date="2005-09" db="EMBL/GenBank/DDBJ databases">
        <authorList>
            <person name="Woods D.E."/>
            <person name="Nierman W.C."/>
        </authorList>
    </citation>
    <scope>NUCLEOTIDE SEQUENCE [LARGE SCALE GENOMIC DNA]</scope>
    <source>
        <strain evidence="1 2">1710b</strain>
    </source>
</reference>
<accession>Q3JPE3</accession>
<proteinExistence type="predicted"/>
<name>Q3JPE3_BURP1</name>
<evidence type="ECO:0000313" key="2">
    <source>
        <dbReference type="Proteomes" id="UP000002700"/>
    </source>
</evidence>
<gene>
    <name evidence="1" type="ordered locus">BURPS1710b_3187</name>
</gene>
<evidence type="ECO:0000313" key="1">
    <source>
        <dbReference type="EMBL" id="ABA48601.1"/>
    </source>
</evidence>